<reference evidence="9" key="1">
    <citation type="submission" date="2019-12" db="EMBL/GenBank/DDBJ databases">
        <authorList>
            <person name="Hu Y."/>
        </authorList>
    </citation>
    <scope>NUCLEOTIDE SEQUENCE</scope>
    <source>
        <strain evidence="9">Cac022</strain>
    </source>
</reference>
<dbReference type="PROSITE" id="PS51032">
    <property type="entry name" value="AP2_ERF"/>
    <property type="match status" value="1"/>
</dbReference>
<feature type="region of interest" description="Disordered" evidence="7">
    <location>
        <begin position="264"/>
        <end position="295"/>
    </location>
</feature>
<keyword evidence="6" id="KW-0539">Nucleus</keyword>
<dbReference type="EMBL" id="MN863559">
    <property type="protein sequence ID" value="QNI23757.1"/>
    <property type="molecule type" value="mRNA"/>
</dbReference>
<dbReference type="SUPFAM" id="SSF54171">
    <property type="entry name" value="DNA-binding domain"/>
    <property type="match status" value="1"/>
</dbReference>
<dbReference type="CDD" id="cd00018">
    <property type="entry name" value="AP2"/>
    <property type="match status" value="1"/>
</dbReference>
<keyword evidence="5" id="KW-0804">Transcription</keyword>
<feature type="region of interest" description="Disordered" evidence="7">
    <location>
        <begin position="109"/>
        <end position="143"/>
    </location>
</feature>
<dbReference type="GO" id="GO:0003677">
    <property type="term" value="F:DNA binding"/>
    <property type="evidence" value="ECO:0007669"/>
    <property type="project" value="UniProtKB-KW"/>
</dbReference>
<evidence type="ECO:0000259" key="8">
    <source>
        <dbReference type="PROSITE" id="PS51032"/>
    </source>
</evidence>
<accession>A0A7G8AU88</accession>
<dbReference type="InterPro" id="IPR016177">
    <property type="entry name" value="DNA-bd_dom_sf"/>
</dbReference>
<feature type="compositionally biased region" description="Acidic residues" evidence="7">
    <location>
        <begin position="127"/>
        <end position="143"/>
    </location>
</feature>
<evidence type="ECO:0000256" key="7">
    <source>
        <dbReference type="SAM" id="MobiDB-lite"/>
    </source>
</evidence>
<dbReference type="GO" id="GO:0003700">
    <property type="term" value="F:DNA-binding transcription factor activity"/>
    <property type="evidence" value="ECO:0007669"/>
    <property type="project" value="InterPro"/>
</dbReference>
<evidence type="ECO:0000256" key="1">
    <source>
        <dbReference type="ARBA" id="ARBA00004123"/>
    </source>
</evidence>
<evidence type="ECO:0000256" key="4">
    <source>
        <dbReference type="ARBA" id="ARBA00023125"/>
    </source>
</evidence>
<dbReference type="Gene3D" id="3.30.730.10">
    <property type="entry name" value="AP2/ERF domain"/>
    <property type="match status" value="1"/>
</dbReference>
<feature type="compositionally biased region" description="Low complexity" evidence="7">
    <location>
        <begin position="271"/>
        <end position="288"/>
    </location>
</feature>
<dbReference type="PANTHER" id="PTHR32467:SF97">
    <property type="entry name" value="ETHYLENE-RESPONSIVE TRANSCRIPTION FACTOR WRI1"/>
    <property type="match status" value="1"/>
</dbReference>
<evidence type="ECO:0000313" key="9">
    <source>
        <dbReference type="EMBL" id="QNI23757.1"/>
    </source>
</evidence>
<evidence type="ECO:0000256" key="6">
    <source>
        <dbReference type="ARBA" id="ARBA00023242"/>
    </source>
</evidence>
<proteinExistence type="evidence at transcript level"/>
<protein>
    <submittedName>
        <fullName evidence="9">AP2/ERF transcription factor</fullName>
    </submittedName>
</protein>
<sequence length="295" mass="33566">MELEQMQKLSKEEYLASLRRRSSGFSRGVSKYRGVARHHHNGRWEARIGRVYGNKYLYLGTYNTQEEAAVAYDMAAIEHRGANAVTNFDIRSYADWLEKKGLPLDPVQDQFQQLNNPNSSIATPVHEEEEEENDDDEDHEDNEQLVEEYEDEEQTMFLQQLVNIEPPPPVDSPHSMVVMEEDPAEQHEHPWSLYLDTEFNSLPVPDISLGELPDLFDDRCFEEDINFIFDEPSSEIEFNLGDMLDLDNIGCGIEPDVLVGMENKEHEVLTSSSSPPRSPLSSPSSSSPATLVSCN</sequence>
<dbReference type="InterPro" id="IPR001471">
    <property type="entry name" value="AP2/ERF_dom"/>
</dbReference>
<dbReference type="Pfam" id="PF00847">
    <property type="entry name" value="AP2"/>
    <property type="match status" value="1"/>
</dbReference>
<keyword evidence="3" id="KW-0805">Transcription regulation</keyword>
<dbReference type="InterPro" id="IPR036955">
    <property type="entry name" value="AP2/ERF_dom_sf"/>
</dbReference>
<keyword evidence="2" id="KW-0677">Repeat</keyword>
<dbReference type="GO" id="GO:0005634">
    <property type="term" value="C:nucleus"/>
    <property type="evidence" value="ECO:0007669"/>
    <property type="project" value="UniProtKB-SubCell"/>
</dbReference>
<organism evidence="9">
    <name type="scientific">Camptotheca acuminata</name>
    <name type="common">Happy tree</name>
    <dbReference type="NCBI Taxonomy" id="16922"/>
    <lineage>
        <taxon>Eukaryota</taxon>
        <taxon>Viridiplantae</taxon>
        <taxon>Streptophyta</taxon>
        <taxon>Embryophyta</taxon>
        <taxon>Tracheophyta</taxon>
        <taxon>Spermatophyta</taxon>
        <taxon>Magnoliopsida</taxon>
        <taxon>eudicotyledons</taxon>
        <taxon>Gunneridae</taxon>
        <taxon>Pentapetalae</taxon>
        <taxon>asterids</taxon>
        <taxon>Cornales</taxon>
        <taxon>Nyssaceae</taxon>
        <taxon>Camptotheca</taxon>
    </lineage>
</organism>
<evidence type="ECO:0000256" key="2">
    <source>
        <dbReference type="ARBA" id="ARBA00022737"/>
    </source>
</evidence>
<feature type="domain" description="AP2/ERF" evidence="8">
    <location>
        <begin position="31"/>
        <end position="89"/>
    </location>
</feature>
<name>A0A7G8AU88_CAMAC</name>
<dbReference type="SMART" id="SM00380">
    <property type="entry name" value="AP2"/>
    <property type="match status" value="1"/>
</dbReference>
<keyword evidence="4" id="KW-0238">DNA-binding</keyword>
<comment type="subcellular location">
    <subcellularLocation>
        <location evidence="1">Nucleus</location>
    </subcellularLocation>
</comment>
<dbReference type="FunFam" id="3.30.730.10:FF:000002">
    <property type="entry name" value="AP2-like ethylene-responsive transcription factor"/>
    <property type="match status" value="1"/>
</dbReference>
<dbReference type="AlphaFoldDB" id="A0A7G8AU88"/>
<reference evidence="9" key="2">
    <citation type="journal article" date="2020" name="Chin J Nat Med">
        <title>Genome-wide identification and analysis of AP2/ERF transcription factors related to camptothecin biosynthesis in Camptotheca acuminata.</title>
        <authorList>
            <person name="Hu Y.T."/>
            <person name="Xu Z.C."/>
            <person name="Tian Y."/>
            <person name="Gao R.R."/>
            <person name="Ji A.J."/>
            <person name="Pu X.D."/>
            <person name="Wang Y."/>
            <person name="Liu X."/>
            <person name="Song J.Y."/>
        </authorList>
    </citation>
    <scope>NUCLEOTIDE SEQUENCE</scope>
    <source>
        <strain evidence="9">Cac022</strain>
    </source>
</reference>
<evidence type="ECO:0000256" key="3">
    <source>
        <dbReference type="ARBA" id="ARBA00023015"/>
    </source>
</evidence>
<dbReference type="PANTHER" id="PTHR32467">
    <property type="entry name" value="AP2-LIKE ETHYLENE-RESPONSIVE TRANSCRIPTION FACTOR"/>
    <property type="match status" value="1"/>
</dbReference>
<evidence type="ECO:0000256" key="5">
    <source>
        <dbReference type="ARBA" id="ARBA00023163"/>
    </source>
</evidence>
<feature type="compositionally biased region" description="Polar residues" evidence="7">
    <location>
        <begin position="109"/>
        <end position="122"/>
    </location>
</feature>